<dbReference type="PANTHER" id="PTHR32243">
    <property type="entry name" value="MALTOSE TRANSPORT SYSTEM PERMEASE-RELATED"/>
    <property type="match status" value="1"/>
</dbReference>
<keyword evidence="4 7" id="KW-0812">Transmembrane</keyword>
<dbReference type="InterPro" id="IPR050901">
    <property type="entry name" value="BP-dep_ABC_trans_perm"/>
</dbReference>
<sequence length="277" mass="30606">MNIRKRERLAQGVLLLLFALFFLFPIYWALATSFKTPGQIIKLPPEFWPTRWTWDNYREIFKENNIGLYFRNSMVVALATVGLSVLIAALAGYGFARFRFRGRRFWLYLILAVRMIPGLVFTVPYFVIFDKLGLLDSLTGLIIVYTAGTLPLAVWLFVGFYEELPGELYEAGIIDGCGPLQLFARIALPLVAPGIVVTAILAFLAAYNEFGMALILTFSDAKKTLPLGISGLVQAQKDTPFGPLAAAGTVAMLPAFLLSLTTQKYIVKGFTAGAVKG</sequence>
<keyword evidence="6 7" id="KW-0472">Membrane</keyword>
<organism evidence="9 10">
    <name type="scientific">Cohnella fermenti</name>
    <dbReference type="NCBI Taxonomy" id="2565925"/>
    <lineage>
        <taxon>Bacteria</taxon>
        <taxon>Bacillati</taxon>
        <taxon>Bacillota</taxon>
        <taxon>Bacilli</taxon>
        <taxon>Bacillales</taxon>
        <taxon>Paenibacillaceae</taxon>
        <taxon>Cohnella</taxon>
    </lineage>
</organism>
<evidence type="ECO:0000256" key="2">
    <source>
        <dbReference type="ARBA" id="ARBA00022448"/>
    </source>
</evidence>
<feature type="transmembrane region" description="Helical" evidence="7">
    <location>
        <begin position="105"/>
        <end position="128"/>
    </location>
</feature>
<dbReference type="GO" id="GO:0055085">
    <property type="term" value="P:transmembrane transport"/>
    <property type="evidence" value="ECO:0007669"/>
    <property type="project" value="InterPro"/>
</dbReference>
<feature type="transmembrane region" description="Helical" evidence="7">
    <location>
        <begin position="140"/>
        <end position="161"/>
    </location>
</feature>
<keyword evidence="5 7" id="KW-1133">Transmembrane helix</keyword>
<dbReference type="Proteomes" id="UP000310636">
    <property type="component" value="Unassembled WGS sequence"/>
</dbReference>
<feature type="transmembrane region" description="Helical" evidence="7">
    <location>
        <begin position="12"/>
        <end position="30"/>
    </location>
</feature>
<evidence type="ECO:0000256" key="7">
    <source>
        <dbReference type="RuleBase" id="RU363032"/>
    </source>
</evidence>
<feature type="transmembrane region" description="Helical" evidence="7">
    <location>
        <begin position="241"/>
        <end position="260"/>
    </location>
</feature>
<gene>
    <name evidence="9" type="ORF">E6C55_10895</name>
</gene>
<feature type="transmembrane region" description="Helical" evidence="7">
    <location>
        <begin position="74"/>
        <end position="93"/>
    </location>
</feature>
<dbReference type="Gene3D" id="1.10.3720.10">
    <property type="entry name" value="MetI-like"/>
    <property type="match status" value="1"/>
</dbReference>
<accession>A0A4V3WFI3</accession>
<keyword evidence="10" id="KW-1185">Reference proteome</keyword>
<evidence type="ECO:0000256" key="6">
    <source>
        <dbReference type="ARBA" id="ARBA00023136"/>
    </source>
</evidence>
<keyword evidence="2 7" id="KW-0813">Transport</keyword>
<dbReference type="AlphaFoldDB" id="A0A4V3WFI3"/>
<name>A0A4V3WFI3_9BACL</name>
<comment type="caution">
    <text evidence="9">The sequence shown here is derived from an EMBL/GenBank/DDBJ whole genome shotgun (WGS) entry which is preliminary data.</text>
</comment>
<protein>
    <submittedName>
        <fullName evidence="9">Carbohydrate ABC transporter permease</fullName>
    </submittedName>
</protein>
<dbReference type="InterPro" id="IPR000515">
    <property type="entry name" value="MetI-like"/>
</dbReference>
<dbReference type="Pfam" id="PF00528">
    <property type="entry name" value="BPD_transp_1"/>
    <property type="match status" value="1"/>
</dbReference>
<evidence type="ECO:0000313" key="10">
    <source>
        <dbReference type="Proteomes" id="UP000310636"/>
    </source>
</evidence>
<feature type="domain" description="ABC transmembrane type-1" evidence="8">
    <location>
        <begin position="70"/>
        <end position="262"/>
    </location>
</feature>
<evidence type="ECO:0000256" key="4">
    <source>
        <dbReference type="ARBA" id="ARBA00022692"/>
    </source>
</evidence>
<evidence type="ECO:0000256" key="5">
    <source>
        <dbReference type="ARBA" id="ARBA00022989"/>
    </source>
</evidence>
<dbReference type="PANTHER" id="PTHR32243:SF18">
    <property type="entry name" value="INNER MEMBRANE ABC TRANSPORTER PERMEASE PROTEIN YCJP"/>
    <property type="match status" value="1"/>
</dbReference>
<dbReference type="CDD" id="cd06261">
    <property type="entry name" value="TM_PBP2"/>
    <property type="match status" value="1"/>
</dbReference>
<evidence type="ECO:0000256" key="3">
    <source>
        <dbReference type="ARBA" id="ARBA00022475"/>
    </source>
</evidence>
<evidence type="ECO:0000259" key="8">
    <source>
        <dbReference type="PROSITE" id="PS50928"/>
    </source>
</evidence>
<evidence type="ECO:0000256" key="1">
    <source>
        <dbReference type="ARBA" id="ARBA00004651"/>
    </source>
</evidence>
<dbReference type="SUPFAM" id="SSF161098">
    <property type="entry name" value="MetI-like"/>
    <property type="match status" value="1"/>
</dbReference>
<evidence type="ECO:0000313" key="9">
    <source>
        <dbReference type="EMBL" id="THF80380.1"/>
    </source>
</evidence>
<comment type="similarity">
    <text evidence="7">Belongs to the binding-protein-dependent transport system permease family.</text>
</comment>
<dbReference type="EMBL" id="SSOB01000011">
    <property type="protein sequence ID" value="THF80380.1"/>
    <property type="molecule type" value="Genomic_DNA"/>
</dbReference>
<proteinExistence type="inferred from homology"/>
<comment type="subcellular location">
    <subcellularLocation>
        <location evidence="1 7">Cell membrane</location>
        <topology evidence="1 7">Multi-pass membrane protein</topology>
    </subcellularLocation>
</comment>
<reference evidence="9 10" key="1">
    <citation type="submission" date="2019-04" db="EMBL/GenBank/DDBJ databases">
        <title>Cohnella sp. nov. isolated from preserved vegetables.</title>
        <authorList>
            <person name="Lin S.-Y."/>
            <person name="Hung M.-H."/>
            <person name="Young C.-C."/>
        </authorList>
    </citation>
    <scope>NUCLEOTIDE SEQUENCE [LARGE SCALE GENOMIC DNA]</scope>
    <source>
        <strain evidence="9 10">CC-MHH1044</strain>
    </source>
</reference>
<dbReference type="OrthoDB" id="9810086at2"/>
<dbReference type="GO" id="GO:0005886">
    <property type="term" value="C:plasma membrane"/>
    <property type="evidence" value="ECO:0007669"/>
    <property type="project" value="UniProtKB-SubCell"/>
</dbReference>
<dbReference type="InterPro" id="IPR035906">
    <property type="entry name" value="MetI-like_sf"/>
</dbReference>
<keyword evidence="3" id="KW-1003">Cell membrane</keyword>
<feature type="transmembrane region" description="Helical" evidence="7">
    <location>
        <begin position="182"/>
        <end position="207"/>
    </location>
</feature>
<dbReference type="RefSeq" id="WP_136369817.1">
    <property type="nucleotide sequence ID" value="NZ_SSOB01000011.1"/>
</dbReference>
<dbReference type="PROSITE" id="PS50928">
    <property type="entry name" value="ABC_TM1"/>
    <property type="match status" value="1"/>
</dbReference>